<gene>
    <name evidence="1" type="ORF">Aconfl_41550</name>
</gene>
<protein>
    <recommendedName>
        <fullName evidence="3">Lipoprotein</fullName>
    </recommendedName>
</protein>
<keyword evidence="2" id="KW-1185">Reference proteome</keyword>
<dbReference type="Proteomes" id="UP001338309">
    <property type="component" value="Unassembled WGS sequence"/>
</dbReference>
<proteinExistence type="predicted"/>
<sequence length="165" mass="18056">MTKSASRLGMVIFLLMLSLTFLNSCSEKQEEEPSGSFYTRAKIGSQLVQFNRSTTSVVEPRLLIGFSGENPGSEYPSFSFGIESVPISIGEYKETDSGIDMVFRYSVSGTEIYSSKIGNETDFVITITSLSSTVVQGTFKGTLRRQSDTNQALVVSEGEFRLPIG</sequence>
<accession>A0ABQ6PWB1</accession>
<evidence type="ECO:0008006" key="3">
    <source>
        <dbReference type="Google" id="ProtNLM"/>
    </source>
</evidence>
<evidence type="ECO:0000313" key="1">
    <source>
        <dbReference type="EMBL" id="GMQ31510.1"/>
    </source>
</evidence>
<reference evidence="1 2" key="1">
    <citation type="submission" date="2023-08" db="EMBL/GenBank/DDBJ databases">
        <title>Draft genome sequence of Algoriphagus confluentis.</title>
        <authorList>
            <person name="Takatani N."/>
            <person name="Hosokawa M."/>
            <person name="Sawabe T."/>
        </authorList>
    </citation>
    <scope>NUCLEOTIDE SEQUENCE [LARGE SCALE GENOMIC DNA]</scope>
    <source>
        <strain evidence="1 2">NBRC 111222</strain>
    </source>
</reference>
<evidence type="ECO:0000313" key="2">
    <source>
        <dbReference type="Proteomes" id="UP001338309"/>
    </source>
</evidence>
<dbReference type="RefSeq" id="WP_338226275.1">
    <property type="nucleotide sequence ID" value="NZ_BTPD01000020.1"/>
</dbReference>
<dbReference type="EMBL" id="BTPD01000020">
    <property type="protein sequence ID" value="GMQ31510.1"/>
    <property type="molecule type" value="Genomic_DNA"/>
</dbReference>
<name>A0ABQ6PWB1_9BACT</name>
<organism evidence="1 2">
    <name type="scientific">Algoriphagus confluentis</name>
    <dbReference type="NCBI Taxonomy" id="1697556"/>
    <lineage>
        <taxon>Bacteria</taxon>
        <taxon>Pseudomonadati</taxon>
        <taxon>Bacteroidota</taxon>
        <taxon>Cytophagia</taxon>
        <taxon>Cytophagales</taxon>
        <taxon>Cyclobacteriaceae</taxon>
        <taxon>Algoriphagus</taxon>
    </lineage>
</organism>
<comment type="caution">
    <text evidence="1">The sequence shown here is derived from an EMBL/GenBank/DDBJ whole genome shotgun (WGS) entry which is preliminary data.</text>
</comment>